<reference evidence="2" key="1">
    <citation type="journal article" date="2021" name="Nat. Commun.">
        <title>Genetic determinants of endophytism in the Arabidopsis root mycobiome.</title>
        <authorList>
            <person name="Mesny F."/>
            <person name="Miyauchi S."/>
            <person name="Thiergart T."/>
            <person name="Pickel B."/>
            <person name="Atanasova L."/>
            <person name="Karlsson M."/>
            <person name="Huettel B."/>
            <person name="Barry K.W."/>
            <person name="Haridas S."/>
            <person name="Chen C."/>
            <person name="Bauer D."/>
            <person name="Andreopoulos W."/>
            <person name="Pangilinan J."/>
            <person name="LaButti K."/>
            <person name="Riley R."/>
            <person name="Lipzen A."/>
            <person name="Clum A."/>
            <person name="Drula E."/>
            <person name="Henrissat B."/>
            <person name="Kohler A."/>
            <person name="Grigoriev I.V."/>
            <person name="Martin F.M."/>
            <person name="Hacquard S."/>
        </authorList>
    </citation>
    <scope>NUCLEOTIDE SEQUENCE</scope>
    <source>
        <strain evidence="2">MPI-CAGE-CH-0235</strain>
    </source>
</reference>
<evidence type="ECO:0000313" key="2">
    <source>
        <dbReference type="EMBL" id="KAH7303559.1"/>
    </source>
</evidence>
<keyword evidence="1" id="KW-1133">Transmembrane helix</keyword>
<accession>A0A8K0WIV7</accession>
<proteinExistence type="predicted"/>
<keyword evidence="1" id="KW-0472">Membrane</keyword>
<dbReference type="OrthoDB" id="5378430at2759"/>
<comment type="caution">
    <text evidence="2">The sequence shown here is derived from an EMBL/GenBank/DDBJ whole genome shotgun (WGS) entry which is preliminary data.</text>
</comment>
<keyword evidence="3" id="KW-1185">Reference proteome</keyword>
<protein>
    <submittedName>
        <fullName evidence="2">Uncharacterized protein</fullName>
    </submittedName>
</protein>
<feature type="transmembrane region" description="Helical" evidence="1">
    <location>
        <begin position="89"/>
        <end position="113"/>
    </location>
</feature>
<evidence type="ECO:0000313" key="3">
    <source>
        <dbReference type="Proteomes" id="UP000813444"/>
    </source>
</evidence>
<name>A0A8K0WIV7_9HYPO</name>
<sequence>MNEGHQTYEITSRPGQSTEHKQLHQQQLKVVPDTTITRAWLVLFVHTGCCVALALCLAFALDGYQAGDETSSRITEGRLLFQVSDITTLISVALVVIKTVIGTWSAIVLWGCARYMLSQASDSQAVKTVSSMLRWKLPPGVRTKRHFDNFKISVLTFVILLQAFTGPLLTGSVNWNPGFRLSDNAITVTTSGPPGSLSSWYWYNAQGAFDKRPHLRSGVGLANLAWADPSTIDSDGRSVTGNGCRHIMNDDGLLTNSEVVDFVMPCIDIHTIHWYRSEDELGGEEWADLDGGDLTLVDDDPFFYYFSGVSFVYNGSDIRTQPSNLEEPPQPYRFAGNKTVVVLLDRHEATDPPCTELTNTIFGNMDELPYHKNCFLIGRISFTAGVTTSRRARYISGRVVEDQTPIEEVEFAPDPWVREAIWLLPDMMTMVAITNASQLPSYDNVENHVNGLLRQSYLGAWGVLSRNFNESLSTYSADQKTAP</sequence>
<gene>
    <name evidence="2" type="ORF">B0I35DRAFT_498229</name>
</gene>
<organism evidence="2 3">
    <name type="scientific">Stachybotrys elegans</name>
    <dbReference type="NCBI Taxonomy" id="80388"/>
    <lineage>
        <taxon>Eukaryota</taxon>
        <taxon>Fungi</taxon>
        <taxon>Dikarya</taxon>
        <taxon>Ascomycota</taxon>
        <taxon>Pezizomycotina</taxon>
        <taxon>Sordariomycetes</taxon>
        <taxon>Hypocreomycetidae</taxon>
        <taxon>Hypocreales</taxon>
        <taxon>Stachybotryaceae</taxon>
        <taxon>Stachybotrys</taxon>
    </lineage>
</organism>
<feature type="transmembrane region" description="Helical" evidence="1">
    <location>
        <begin position="152"/>
        <end position="175"/>
    </location>
</feature>
<keyword evidence="1" id="KW-0812">Transmembrane</keyword>
<feature type="transmembrane region" description="Helical" evidence="1">
    <location>
        <begin position="39"/>
        <end position="61"/>
    </location>
</feature>
<evidence type="ECO:0000256" key="1">
    <source>
        <dbReference type="SAM" id="Phobius"/>
    </source>
</evidence>
<dbReference type="AlphaFoldDB" id="A0A8K0WIV7"/>
<dbReference type="EMBL" id="JAGPNK010000032">
    <property type="protein sequence ID" value="KAH7303559.1"/>
    <property type="molecule type" value="Genomic_DNA"/>
</dbReference>
<dbReference type="Proteomes" id="UP000813444">
    <property type="component" value="Unassembled WGS sequence"/>
</dbReference>